<gene>
    <name evidence="2" type="ORF">CLA01_29670</name>
</gene>
<reference evidence="2 3" key="1">
    <citation type="submission" date="2019-07" db="EMBL/GenBank/DDBJ databases">
        <title>Whole genome shotgun sequence of Chryseobacterium lathyri NBRC 105250.</title>
        <authorList>
            <person name="Hosoyama A."/>
            <person name="Uohara A."/>
            <person name="Ohji S."/>
            <person name="Ichikawa N."/>
        </authorList>
    </citation>
    <scope>NUCLEOTIDE SEQUENCE [LARGE SCALE GENOMIC DNA]</scope>
    <source>
        <strain evidence="2 3">NBRC 105250</strain>
    </source>
</reference>
<organism evidence="2 3">
    <name type="scientific">Chryseobacterium lathyri</name>
    <dbReference type="NCBI Taxonomy" id="395933"/>
    <lineage>
        <taxon>Bacteria</taxon>
        <taxon>Pseudomonadati</taxon>
        <taxon>Bacteroidota</taxon>
        <taxon>Flavobacteriia</taxon>
        <taxon>Flavobacteriales</taxon>
        <taxon>Weeksellaceae</taxon>
        <taxon>Chryseobacterium group</taxon>
        <taxon>Chryseobacterium</taxon>
    </lineage>
</organism>
<dbReference type="Proteomes" id="UP000321150">
    <property type="component" value="Unassembled WGS sequence"/>
</dbReference>
<dbReference type="OrthoDB" id="1272814at2"/>
<feature type="region of interest" description="Disordered" evidence="1">
    <location>
        <begin position="97"/>
        <end position="117"/>
    </location>
</feature>
<proteinExistence type="predicted"/>
<sequence>MNNQLFIIIFWILAFSCKAPVSSLYQDRVILVSAEKKDWFGGRPGVRGTVYTVILKSKNNKDNIRVKSLKAEGNTINFTQTNSGNLITIKGNLQSTDQADNFENKPSGTPVESPKKSLIPDSKDNWIEYTANNSKKIHRIYISGFVSAEPEGELIPQRQ</sequence>
<accession>A0A511YCH7</accession>
<comment type="caution">
    <text evidence="2">The sequence shown here is derived from an EMBL/GenBank/DDBJ whole genome shotgun (WGS) entry which is preliminary data.</text>
</comment>
<dbReference type="EMBL" id="BJYI01000011">
    <property type="protein sequence ID" value="GEN72895.1"/>
    <property type="molecule type" value="Genomic_DNA"/>
</dbReference>
<evidence type="ECO:0000313" key="2">
    <source>
        <dbReference type="EMBL" id="GEN72895.1"/>
    </source>
</evidence>
<evidence type="ECO:0000313" key="3">
    <source>
        <dbReference type="Proteomes" id="UP000321150"/>
    </source>
</evidence>
<name>A0A511YCH7_9FLAO</name>
<protein>
    <submittedName>
        <fullName evidence="2">Uncharacterized protein</fullName>
    </submittedName>
</protein>
<dbReference type="RefSeq" id="WP_111955357.1">
    <property type="nucleotide sequence ID" value="NZ_BJYI01000011.1"/>
</dbReference>
<dbReference type="AlphaFoldDB" id="A0A511YCH7"/>
<feature type="compositionally biased region" description="Polar residues" evidence="1">
    <location>
        <begin position="97"/>
        <end position="107"/>
    </location>
</feature>
<evidence type="ECO:0000256" key="1">
    <source>
        <dbReference type="SAM" id="MobiDB-lite"/>
    </source>
</evidence>